<dbReference type="GO" id="GO:0003983">
    <property type="term" value="F:UTP:glucose-1-phosphate uridylyltransferase activity"/>
    <property type="evidence" value="ECO:0007669"/>
    <property type="project" value="InterPro"/>
</dbReference>
<dbReference type="PANTHER" id="PTHR43511">
    <property type="match status" value="1"/>
</dbReference>
<feature type="binding site" evidence="5">
    <location>
        <position position="93"/>
    </location>
    <ligand>
        <name>UTP</name>
        <dbReference type="ChEBI" id="CHEBI:46398"/>
    </ligand>
</feature>
<protein>
    <submittedName>
        <fullName evidence="6">UTP--glucose-1-phosphate uridylyltransferase</fullName>
    </submittedName>
</protein>
<keyword evidence="7" id="KW-1185">Reference proteome</keyword>
<sequence length="504" mass="57303">MTDAFERTARKMREHGLSDTAIAQFEHLYEVWQNEDGNTWIREEDIEPVQGIPNFAQIYETINHDKAVDAFAKTAFLKLNGGLGTSMGLDCAKSLLPVRRHKARPMRFIDIILGQVETARTRLGVELPLTFMNSFRTSADTMKVLSNDKHFQQDEIPMEIIQHVEPKIDLETGEAVSCPNNPDLEWCPPGHGDLYSTLWESGLLDTLEEHGFKYLFISNSDNLGARPSRTLAQHFENTGAPFMIEVSKRTEADRKGGHIVRDKVTGRLMLREMTQVAPEDAEEAKNIKKHPYFNTNNIWVRIDALREKLAQYNGVLPLPVIRNYKTVDPTDPDSTKVLQLETAMGAAVNLFNGAICVEVDRMRFLPVKTTDDLFIMRSDRFHLTDQYEMEDGNYIFPNVQLDTRFYKNIHDFDERFPYGVPSLAAAASVTVEGDWTFGRDVNLYGAAELHDEGARVMCPTVSLSDHRASNRTNGCKIVRRIRKTVFSVFLLQNPKKTTMIEQVA</sequence>
<dbReference type="Gene3D" id="2.160.10.10">
    <property type="entry name" value="Hexapeptide repeat proteins"/>
    <property type="match status" value="1"/>
</dbReference>
<dbReference type="InterPro" id="IPR002618">
    <property type="entry name" value="UDPGP_fam"/>
</dbReference>
<dbReference type="Gene3D" id="3.90.550.10">
    <property type="entry name" value="Spore Coat Polysaccharide Biosynthesis Protein SpsA, Chain A"/>
    <property type="match status" value="1"/>
</dbReference>
<gene>
    <name evidence="6" type="ORF">GSD1FS_1526</name>
</gene>
<evidence type="ECO:0000256" key="4">
    <source>
        <dbReference type="PIRSR" id="PIRSR000806-1"/>
    </source>
</evidence>
<evidence type="ECO:0000256" key="5">
    <source>
        <dbReference type="PIRSR" id="PIRSR000806-2"/>
    </source>
</evidence>
<keyword evidence="3 6" id="KW-0548">Nucleotidyltransferase</keyword>
<evidence type="ECO:0000313" key="6">
    <source>
        <dbReference type="EMBL" id="MUH60171.1"/>
    </source>
</evidence>
<accession>A0A7K1J6I1</accession>
<feature type="binding site" evidence="5">
    <location>
        <position position="190"/>
    </location>
    <ligand>
        <name>UTP</name>
        <dbReference type="ChEBI" id="CHEBI:46398"/>
    </ligand>
</feature>
<organism evidence="6 7">
    <name type="scientific">Bifidobacterium canis</name>
    <dbReference type="NCBI Taxonomy" id="2610880"/>
    <lineage>
        <taxon>Bacteria</taxon>
        <taxon>Bacillati</taxon>
        <taxon>Actinomycetota</taxon>
        <taxon>Actinomycetes</taxon>
        <taxon>Bifidobacteriales</taxon>
        <taxon>Bifidobacteriaceae</taxon>
        <taxon>Bifidobacterium</taxon>
    </lineage>
</organism>
<dbReference type="SUPFAM" id="SSF53448">
    <property type="entry name" value="Nucleotide-diphospho-sugar transferases"/>
    <property type="match status" value="1"/>
</dbReference>
<reference evidence="6 7" key="1">
    <citation type="submission" date="2019-09" db="EMBL/GenBank/DDBJ databases">
        <title>Bifidobacterium canis sp. nov., isolated from the digestive tract of German Shepherd dog puppy.</title>
        <authorList>
            <person name="Bunesova V."/>
        </authorList>
    </citation>
    <scope>NUCLEOTIDE SEQUENCE [LARGE SCALE GENOMIC DNA]</scope>
    <source>
        <strain evidence="6 7">GSD1FS</strain>
    </source>
</reference>
<dbReference type="AlphaFoldDB" id="A0A7K1J6I1"/>
<feature type="binding site" evidence="5">
    <location>
        <position position="221"/>
    </location>
    <ligand>
        <name>UTP</name>
        <dbReference type="ChEBI" id="CHEBI:46398"/>
    </ligand>
</feature>
<dbReference type="PIRSF" id="PIRSF000806">
    <property type="entry name" value="UDPGP"/>
    <property type="match status" value="1"/>
</dbReference>
<feature type="binding site" evidence="4">
    <location>
        <position position="191"/>
    </location>
    <ligand>
        <name>substrate</name>
    </ligand>
</feature>
<comment type="similarity">
    <text evidence="1">Belongs to the UDPGP type 1 family.</text>
</comment>
<dbReference type="Pfam" id="PF01704">
    <property type="entry name" value="UDPGP"/>
    <property type="match status" value="1"/>
</dbReference>
<proteinExistence type="inferred from homology"/>
<keyword evidence="2 6" id="KW-0808">Transferase</keyword>
<comment type="caution">
    <text evidence="6">The sequence shown here is derived from an EMBL/GenBank/DDBJ whole genome shotgun (WGS) entry which is preliminary data.</text>
</comment>
<evidence type="ECO:0000313" key="7">
    <source>
        <dbReference type="Proteomes" id="UP000487882"/>
    </source>
</evidence>
<dbReference type="EMBL" id="WNLP01000008">
    <property type="protein sequence ID" value="MUH60171.1"/>
    <property type="molecule type" value="Genomic_DNA"/>
</dbReference>
<name>A0A7K1J6I1_9BIFI</name>
<dbReference type="InterPro" id="IPR029044">
    <property type="entry name" value="Nucleotide-diphossugar_trans"/>
</dbReference>
<evidence type="ECO:0000256" key="2">
    <source>
        <dbReference type="ARBA" id="ARBA00022679"/>
    </source>
</evidence>
<dbReference type="GO" id="GO:0006011">
    <property type="term" value="P:UDP-alpha-D-glucose metabolic process"/>
    <property type="evidence" value="ECO:0007669"/>
    <property type="project" value="InterPro"/>
</dbReference>
<evidence type="ECO:0000256" key="3">
    <source>
        <dbReference type="ARBA" id="ARBA00022695"/>
    </source>
</evidence>
<feature type="binding site" evidence="5">
    <location>
        <position position="162"/>
    </location>
    <ligand>
        <name>UTP</name>
        <dbReference type="ChEBI" id="CHEBI:46398"/>
    </ligand>
</feature>
<dbReference type="InterPro" id="IPR016267">
    <property type="entry name" value="UDPGP_trans"/>
</dbReference>
<dbReference type="Proteomes" id="UP000487882">
    <property type="component" value="Unassembled WGS sequence"/>
</dbReference>
<feature type="binding site" evidence="5">
    <location>
        <position position="368"/>
    </location>
    <ligand>
        <name>UTP</name>
        <dbReference type="ChEBI" id="CHEBI:46398"/>
    </ligand>
</feature>
<evidence type="ECO:0000256" key="1">
    <source>
        <dbReference type="ARBA" id="ARBA00010401"/>
    </source>
</evidence>